<sequence>MGTFSKQSRALAGMSNVAQQYDHAAGVIRCSSIQDRVFHKFEKTFAPTDGSLPQQDNKAWIQHHTFILDYETGK</sequence>
<proteinExistence type="predicted"/>
<organism evidence="1 2">
    <name type="scientific">Sinanodonta woodiana</name>
    <name type="common">Chinese pond mussel</name>
    <name type="synonym">Anodonta woodiana</name>
    <dbReference type="NCBI Taxonomy" id="1069815"/>
    <lineage>
        <taxon>Eukaryota</taxon>
        <taxon>Metazoa</taxon>
        <taxon>Spiralia</taxon>
        <taxon>Lophotrochozoa</taxon>
        <taxon>Mollusca</taxon>
        <taxon>Bivalvia</taxon>
        <taxon>Autobranchia</taxon>
        <taxon>Heteroconchia</taxon>
        <taxon>Palaeoheterodonta</taxon>
        <taxon>Unionida</taxon>
        <taxon>Unionoidea</taxon>
        <taxon>Unionidae</taxon>
        <taxon>Unioninae</taxon>
        <taxon>Sinanodonta</taxon>
    </lineage>
</organism>
<evidence type="ECO:0000313" key="2">
    <source>
        <dbReference type="Proteomes" id="UP001634394"/>
    </source>
</evidence>
<name>A0ABD3WYX4_SINWO</name>
<dbReference type="EMBL" id="JBJQND010000004">
    <property type="protein sequence ID" value="KAL3879167.1"/>
    <property type="molecule type" value="Genomic_DNA"/>
</dbReference>
<protein>
    <submittedName>
        <fullName evidence="1">Uncharacterized protein</fullName>
    </submittedName>
</protein>
<accession>A0ABD3WYX4</accession>
<comment type="caution">
    <text evidence="1">The sequence shown here is derived from an EMBL/GenBank/DDBJ whole genome shotgun (WGS) entry which is preliminary data.</text>
</comment>
<gene>
    <name evidence="1" type="ORF">ACJMK2_031476</name>
</gene>
<keyword evidence="2" id="KW-1185">Reference proteome</keyword>
<reference evidence="1 2" key="1">
    <citation type="submission" date="2024-11" db="EMBL/GenBank/DDBJ databases">
        <title>Chromosome-level genome assembly of the freshwater bivalve Anodonta woodiana.</title>
        <authorList>
            <person name="Chen X."/>
        </authorList>
    </citation>
    <scope>NUCLEOTIDE SEQUENCE [LARGE SCALE GENOMIC DNA]</scope>
    <source>
        <strain evidence="1">MN2024</strain>
        <tissue evidence="1">Gills</tissue>
    </source>
</reference>
<evidence type="ECO:0000313" key="1">
    <source>
        <dbReference type="EMBL" id="KAL3879167.1"/>
    </source>
</evidence>
<dbReference type="Proteomes" id="UP001634394">
    <property type="component" value="Unassembled WGS sequence"/>
</dbReference>
<dbReference type="AlphaFoldDB" id="A0ABD3WYX4"/>